<comment type="catalytic activity">
    <reaction evidence="1">
        <text>ATP + protein L-histidine = ADP + protein N-phospho-L-histidine.</text>
        <dbReference type="EC" id="2.7.13.3"/>
    </reaction>
</comment>
<protein>
    <recommendedName>
        <fullName evidence="3">histidine kinase</fullName>
        <ecNumber evidence="3">2.7.13.3</ecNumber>
    </recommendedName>
</protein>
<dbReference type="SUPFAM" id="SSF158472">
    <property type="entry name" value="HAMP domain-like"/>
    <property type="match status" value="1"/>
</dbReference>
<keyword evidence="5" id="KW-0597">Phosphoprotein</keyword>
<proteinExistence type="predicted"/>
<reference evidence="19 20" key="1">
    <citation type="journal article" date="2019" name="Nat. Med.">
        <title>A library of human gut bacterial isolates paired with longitudinal multiomics data enables mechanistic microbiome research.</title>
        <authorList>
            <person name="Poyet M."/>
            <person name="Groussin M."/>
            <person name="Gibbons S.M."/>
            <person name="Avila-Pacheco J."/>
            <person name="Jiang X."/>
            <person name="Kearney S.M."/>
            <person name="Perrotta A.R."/>
            <person name="Berdy B."/>
            <person name="Zhao S."/>
            <person name="Lieberman T.D."/>
            <person name="Swanson P.K."/>
            <person name="Smith M."/>
            <person name="Roesemann S."/>
            <person name="Alexander J.E."/>
            <person name="Rich S.A."/>
            <person name="Livny J."/>
            <person name="Vlamakis H."/>
            <person name="Clish C."/>
            <person name="Bullock K."/>
            <person name="Deik A."/>
            <person name="Scott J."/>
            <person name="Pierce K.A."/>
            <person name="Xavier R.J."/>
            <person name="Alm E.J."/>
        </authorList>
    </citation>
    <scope>NUCLEOTIDE SEQUENCE [LARGE SCALE GENOMIC DNA]</scope>
    <source>
        <strain evidence="17 20">BIOML-A13</strain>
        <strain evidence="18 19">BIOML-A3</strain>
    </source>
</reference>
<dbReference type="EMBL" id="WNBW01000006">
    <property type="protein sequence ID" value="MTU04367.1"/>
    <property type="molecule type" value="Genomic_DNA"/>
</dbReference>
<evidence type="ECO:0000313" key="19">
    <source>
        <dbReference type="Proteomes" id="UP000443070"/>
    </source>
</evidence>
<keyword evidence="13 14" id="KW-0472">Membrane</keyword>
<dbReference type="InterPro" id="IPR003594">
    <property type="entry name" value="HATPase_dom"/>
</dbReference>
<dbReference type="EC" id="2.7.13.3" evidence="3"/>
<dbReference type="CDD" id="cd00075">
    <property type="entry name" value="HATPase"/>
    <property type="match status" value="1"/>
</dbReference>
<dbReference type="Pfam" id="PF00512">
    <property type="entry name" value="HisKA"/>
    <property type="match status" value="1"/>
</dbReference>
<evidence type="ECO:0000256" key="3">
    <source>
        <dbReference type="ARBA" id="ARBA00012438"/>
    </source>
</evidence>
<dbReference type="PANTHER" id="PTHR45528:SF1">
    <property type="entry name" value="SENSOR HISTIDINE KINASE CPXA"/>
    <property type="match status" value="1"/>
</dbReference>
<gene>
    <name evidence="17" type="ORF">GMD11_08500</name>
    <name evidence="18" type="ORF">GMD18_08155</name>
</gene>
<feature type="transmembrane region" description="Helical" evidence="14">
    <location>
        <begin position="205"/>
        <end position="226"/>
    </location>
</feature>
<evidence type="ECO:0000256" key="14">
    <source>
        <dbReference type="SAM" id="Phobius"/>
    </source>
</evidence>
<dbReference type="InterPro" id="IPR004358">
    <property type="entry name" value="Sig_transdc_His_kin-like_C"/>
</dbReference>
<evidence type="ECO:0000256" key="8">
    <source>
        <dbReference type="ARBA" id="ARBA00022741"/>
    </source>
</evidence>
<evidence type="ECO:0000256" key="2">
    <source>
        <dbReference type="ARBA" id="ARBA00004651"/>
    </source>
</evidence>
<dbReference type="Pfam" id="PF00672">
    <property type="entry name" value="HAMP"/>
    <property type="match status" value="1"/>
</dbReference>
<evidence type="ECO:0000256" key="9">
    <source>
        <dbReference type="ARBA" id="ARBA00022777"/>
    </source>
</evidence>
<evidence type="ECO:0000256" key="4">
    <source>
        <dbReference type="ARBA" id="ARBA00022475"/>
    </source>
</evidence>
<evidence type="ECO:0000256" key="13">
    <source>
        <dbReference type="ARBA" id="ARBA00023136"/>
    </source>
</evidence>
<dbReference type="SMART" id="SM00304">
    <property type="entry name" value="HAMP"/>
    <property type="match status" value="1"/>
</dbReference>
<dbReference type="InterPro" id="IPR003661">
    <property type="entry name" value="HisK_dim/P_dom"/>
</dbReference>
<dbReference type="SUPFAM" id="SSF55874">
    <property type="entry name" value="ATPase domain of HSP90 chaperone/DNA topoisomerase II/histidine kinase"/>
    <property type="match status" value="1"/>
</dbReference>
<comment type="caution">
    <text evidence="17">The sequence shown here is derived from an EMBL/GenBank/DDBJ whole genome shotgun (WGS) entry which is preliminary data.</text>
</comment>
<dbReference type="Pfam" id="PF02518">
    <property type="entry name" value="HATPase_c"/>
    <property type="match status" value="1"/>
</dbReference>
<name>A0A7X2XGK1_9FIRM</name>
<evidence type="ECO:0000313" key="17">
    <source>
        <dbReference type="EMBL" id="MTT76303.1"/>
    </source>
</evidence>
<evidence type="ECO:0000256" key="5">
    <source>
        <dbReference type="ARBA" id="ARBA00022553"/>
    </source>
</evidence>
<accession>A0A7X2XGK1</accession>
<dbReference type="Proteomes" id="UP000484547">
    <property type="component" value="Unassembled WGS sequence"/>
</dbReference>
<dbReference type="GO" id="GO:0005886">
    <property type="term" value="C:plasma membrane"/>
    <property type="evidence" value="ECO:0007669"/>
    <property type="project" value="UniProtKB-SubCell"/>
</dbReference>
<dbReference type="InterPro" id="IPR036890">
    <property type="entry name" value="HATPase_C_sf"/>
</dbReference>
<evidence type="ECO:0000313" key="18">
    <source>
        <dbReference type="EMBL" id="MTU04367.1"/>
    </source>
</evidence>
<dbReference type="GO" id="GO:0005524">
    <property type="term" value="F:ATP binding"/>
    <property type="evidence" value="ECO:0007669"/>
    <property type="project" value="UniProtKB-KW"/>
</dbReference>
<evidence type="ECO:0000259" key="16">
    <source>
        <dbReference type="PROSITE" id="PS50885"/>
    </source>
</evidence>
<keyword evidence="9" id="KW-0418">Kinase</keyword>
<dbReference type="SMART" id="SM00388">
    <property type="entry name" value="HisKA"/>
    <property type="match status" value="1"/>
</dbReference>
<evidence type="ECO:0000256" key="11">
    <source>
        <dbReference type="ARBA" id="ARBA00022989"/>
    </source>
</evidence>
<feature type="domain" description="HAMP" evidence="16">
    <location>
        <begin position="226"/>
        <end position="278"/>
    </location>
</feature>
<dbReference type="InterPro" id="IPR050398">
    <property type="entry name" value="HssS/ArlS-like"/>
</dbReference>
<evidence type="ECO:0000259" key="15">
    <source>
        <dbReference type="PROSITE" id="PS50109"/>
    </source>
</evidence>
<evidence type="ECO:0000313" key="20">
    <source>
        <dbReference type="Proteomes" id="UP000484547"/>
    </source>
</evidence>
<dbReference type="CDD" id="cd06225">
    <property type="entry name" value="HAMP"/>
    <property type="match status" value="1"/>
</dbReference>
<dbReference type="Gene3D" id="6.10.340.10">
    <property type="match status" value="1"/>
</dbReference>
<keyword evidence="4" id="KW-1003">Cell membrane</keyword>
<dbReference type="InterPro" id="IPR036097">
    <property type="entry name" value="HisK_dim/P_sf"/>
</dbReference>
<dbReference type="CDD" id="cd00082">
    <property type="entry name" value="HisKA"/>
    <property type="match status" value="1"/>
</dbReference>
<dbReference type="AlphaFoldDB" id="A0A7X2XGK1"/>
<dbReference type="SMART" id="SM00387">
    <property type="entry name" value="HATPase_c"/>
    <property type="match status" value="1"/>
</dbReference>
<dbReference type="RefSeq" id="WP_130920691.1">
    <property type="nucleotide sequence ID" value="NZ_CAKVRS010000003.1"/>
</dbReference>
<sequence>MRNKIAWKLTLYFAAVLLIFALVVGGTFMHFFGKHTLDLKKKEMQVRATKIAEVLQDNMSRLQNRYGGIGSSRFIRYIDNITMENVWVVDENKNVKMHREDAGALPEQHGMMHGHKRMLMRQQEDIAEPASDFDYNALSPEIKRAVEQGFTGQNFVMEEINPVLGELVVTVGVPVSDAGGKVRAVVLLHSPVQGMREAAWEGIRILILSCVVAMVLVFVLSMLFSWKFTKPLNKMRLVAEKMSEHDYTERCNIDQKDEIGQLAQTLDGLGERLLEADQASKKLEQLRRDFIANISHELRTPVTVIRGSLEALCDRIVTEPQEVEDYHRQMLAETLFLQRLINDLLDLSRLQNTDFPIEKEPVNLCDVVQDVVRSSQRLGQQKNITIQLSLDTPVYIIEGDYGRLRQMLLIFLDNSIKFSPEQSKIEVTLLGSRLTVTDHGCGVKQEELPHVFDRFYKTRGETNKSGSGLGLAISKQISERHGIGLTMTSIPGEATSVVLQLPPALKKGSTD</sequence>
<dbReference type="InterPro" id="IPR005467">
    <property type="entry name" value="His_kinase_dom"/>
</dbReference>
<keyword evidence="6" id="KW-0808">Transferase</keyword>
<dbReference type="OrthoDB" id="9796330at2"/>
<keyword evidence="8" id="KW-0547">Nucleotide-binding</keyword>
<dbReference type="FunFam" id="1.10.287.130:FF:000001">
    <property type="entry name" value="Two-component sensor histidine kinase"/>
    <property type="match status" value="1"/>
</dbReference>
<dbReference type="Gene3D" id="1.10.287.130">
    <property type="match status" value="1"/>
</dbReference>
<dbReference type="GO" id="GO:0000155">
    <property type="term" value="F:phosphorelay sensor kinase activity"/>
    <property type="evidence" value="ECO:0007669"/>
    <property type="project" value="InterPro"/>
</dbReference>
<feature type="transmembrane region" description="Helical" evidence="14">
    <location>
        <begin position="12"/>
        <end position="32"/>
    </location>
</feature>
<keyword evidence="7 14" id="KW-0812">Transmembrane</keyword>
<dbReference type="PRINTS" id="PR00344">
    <property type="entry name" value="BCTRLSENSOR"/>
</dbReference>
<evidence type="ECO:0000256" key="6">
    <source>
        <dbReference type="ARBA" id="ARBA00022679"/>
    </source>
</evidence>
<dbReference type="PROSITE" id="PS50109">
    <property type="entry name" value="HIS_KIN"/>
    <property type="match status" value="1"/>
</dbReference>
<keyword evidence="10" id="KW-0067">ATP-binding</keyword>
<evidence type="ECO:0000256" key="12">
    <source>
        <dbReference type="ARBA" id="ARBA00023012"/>
    </source>
</evidence>
<keyword evidence="19" id="KW-1185">Reference proteome</keyword>
<feature type="domain" description="Histidine kinase" evidence="15">
    <location>
        <begin position="293"/>
        <end position="505"/>
    </location>
</feature>
<evidence type="ECO:0000256" key="7">
    <source>
        <dbReference type="ARBA" id="ARBA00022692"/>
    </source>
</evidence>
<organism evidence="17 20">
    <name type="scientific">Phascolarctobacterium faecium</name>
    <dbReference type="NCBI Taxonomy" id="33025"/>
    <lineage>
        <taxon>Bacteria</taxon>
        <taxon>Bacillati</taxon>
        <taxon>Bacillota</taxon>
        <taxon>Negativicutes</taxon>
        <taxon>Acidaminococcales</taxon>
        <taxon>Acidaminococcaceae</taxon>
        <taxon>Phascolarctobacterium</taxon>
    </lineage>
</organism>
<evidence type="ECO:0000256" key="1">
    <source>
        <dbReference type="ARBA" id="ARBA00000085"/>
    </source>
</evidence>
<keyword evidence="12" id="KW-0902">Two-component regulatory system</keyword>
<dbReference type="Proteomes" id="UP000443070">
    <property type="component" value="Unassembled WGS sequence"/>
</dbReference>
<dbReference type="PROSITE" id="PS50885">
    <property type="entry name" value="HAMP"/>
    <property type="match status" value="1"/>
</dbReference>
<comment type="subcellular location">
    <subcellularLocation>
        <location evidence="2">Cell membrane</location>
        <topology evidence="2">Multi-pass membrane protein</topology>
    </subcellularLocation>
</comment>
<dbReference type="PANTHER" id="PTHR45528">
    <property type="entry name" value="SENSOR HISTIDINE KINASE CPXA"/>
    <property type="match status" value="1"/>
</dbReference>
<dbReference type="InterPro" id="IPR003660">
    <property type="entry name" value="HAMP_dom"/>
</dbReference>
<dbReference type="EMBL" id="WNBM01000006">
    <property type="protein sequence ID" value="MTT76303.1"/>
    <property type="molecule type" value="Genomic_DNA"/>
</dbReference>
<dbReference type="Gene3D" id="3.30.565.10">
    <property type="entry name" value="Histidine kinase-like ATPase, C-terminal domain"/>
    <property type="match status" value="1"/>
</dbReference>
<dbReference type="SUPFAM" id="SSF47384">
    <property type="entry name" value="Homodimeric domain of signal transducing histidine kinase"/>
    <property type="match status" value="1"/>
</dbReference>
<evidence type="ECO:0000256" key="10">
    <source>
        <dbReference type="ARBA" id="ARBA00022840"/>
    </source>
</evidence>
<keyword evidence="11 14" id="KW-1133">Transmembrane helix</keyword>